<comment type="caution">
    <text evidence="5">The sequence shown here is derived from an EMBL/GenBank/DDBJ whole genome shotgun (WGS) entry which is preliminary data.</text>
</comment>
<dbReference type="SUPFAM" id="SSF48403">
    <property type="entry name" value="Ankyrin repeat"/>
    <property type="match status" value="3"/>
</dbReference>
<feature type="region of interest" description="Disordered" evidence="4">
    <location>
        <begin position="913"/>
        <end position="955"/>
    </location>
</feature>
<dbReference type="Pfam" id="PF12796">
    <property type="entry name" value="Ank_2"/>
    <property type="match status" value="5"/>
</dbReference>
<dbReference type="PANTHER" id="PTHR24198">
    <property type="entry name" value="ANKYRIN REPEAT AND PROTEIN KINASE DOMAIN-CONTAINING PROTEIN"/>
    <property type="match status" value="1"/>
</dbReference>
<dbReference type="PROSITE" id="PS50088">
    <property type="entry name" value="ANK_REPEAT"/>
    <property type="match status" value="7"/>
</dbReference>
<feature type="compositionally biased region" description="Low complexity" evidence="4">
    <location>
        <begin position="935"/>
        <end position="951"/>
    </location>
</feature>
<gene>
    <name evidence="5" type="ORF">TCAL_04261</name>
</gene>
<feature type="repeat" description="ANK" evidence="3">
    <location>
        <begin position="403"/>
        <end position="435"/>
    </location>
</feature>
<keyword evidence="2 3" id="KW-0040">ANK repeat</keyword>
<dbReference type="PROSITE" id="PS50297">
    <property type="entry name" value="ANK_REP_REGION"/>
    <property type="match status" value="6"/>
</dbReference>
<accession>A0A553PKI9</accession>
<dbReference type="PRINTS" id="PR01415">
    <property type="entry name" value="ANKYRIN"/>
</dbReference>
<feature type="repeat" description="ANK" evidence="3">
    <location>
        <begin position="436"/>
        <end position="469"/>
    </location>
</feature>
<evidence type="ECO:0000313" key="6">
    <source>
        <dbReference type="Proteomes" id="UP000318571"/>
    </source>
</evidence>
<sequence length="1003" mass="109981">MSTKPMNSDALPRAKSLSQMDFLKVNQELEDGLFPNHEGIHHASDQSAPTPGSSLSVRTQGPTSPLQPTLAPTLPSTQFQSHSWFSNTGISRKKEKIALAESFPIDYPGGMKPVAPQFGVLHGTAITGDKSRLQKLILGDFCDIDQRDKFDRTPLMFAVLGDYPECVDVLLKHGADPHLQDRSGRTALHWAVHHGHFGCVKSILSKTTVGWSEVDQGGVTILHLATRHPLKKGLQTVFKHFTIGPGEIDVQDKNKRTPLHWACSLGHYECVRLLLKAGAQQTLIDVEGKTPFHWAASSGGLALLPKNLANKEFDPEKCIQLLLESSTQVLNWQDYEGRMALHLAIADSGEEVVQALLENDRTQINALDNNCRSPLHWAAILGKHHVITALLDQQALFRSQDAHGATPLHYAVSAGHINAVETLMRRPEVLDNPDFSGRTALMWAAGLGSDLAILQALSRHGSDLKHTDNLGLSALHIAVTENRPETVKHLLKLGADANETTYLGQSSIHIAAQFGHCRVAQTLMEHGGCSFDQTDVHGWHALHWAGHAGQASIIEALFDFKSDLVPNLRDEFGRSPLILAAFGGYIESMQALLKRIVKDIFLEKLGISSHSESQIHEIQRSTHFVRQVQAQLVTRWGADVNLRDNEGMCALHWATRRGHLDAVRLLLASGAFPNHIAAHRDEVENGNAIPRNEHAIQEQRPTLVARRSSCSSCGSKSSKHSHDEVLTISRNKDNVSCLLPGRQWDQFTPLDSAIMGEFKEIIACLLANKGLTLIRIQNIAATRLQAFFRGARIRKCFNSHKSLLLKHEQLRAQKRGGRGGPRRAHISTSRPKGDNDPSGTSCTLPSSSMGVLSRGQANQNQNLVEKLGDHDNHEMSEQDSKLLDIGGTFLSHVVEVTGKSAYVRRVPQGQDLPLMPTTVPTTACSEDDTKKARSKSNSGSNSSGSPRAGGAVTRTGTHVEHHLRGLSLSAVTGKKIDLQTTRSHSMDAMSVPKKDQKYSYNMP</sequence>
<feature type="compositionally biased region" description="Basic residues" evidence="4">
    <location>
        <begin position="812"/>
        <end position="825"/>
    </location>
</feature>
<evidence type="ECO:0000313" key="5">
    <source>
        <dbReference type="EMBL" id="TRY78186.1"/>
    </source>
</evidence>
<dbReference type="EMBL" id="VCGU01000003">
    <property type="protein sequence ID" value="TRY78186.1"/>
    <property type="molecule type" value="Genomic_DNA"/>
</dbReference>
<organism evidence="5 6">
    <name type="scientific">Tigriopus californicus</name>
    <name type="common">Marine copepod</name>
    <dbReference type="NCBI Taxonomy" id="6832"/>
    <lineage>
        <taxon>Eukaryota</taxon>
        <taxon>Metazoa</taxon>
        <taxon>Ecdysozoa</taxon>
        <taxon>Arthropoda</taxon>
        <taxon>Crustacea</taxon>
        <taxon>Multicrustacea</taxon>
        <taxon>Hexanauplia</taxon>
        <taxon>Copepoda</taxon>
        <taxon>Harpacticoida</taxon>
        <taxon>Harpacticidae</taxon>
        <taxon>Tigriopus</taxon>
    </lineage>
</organism>
<feature type="compositionally biased region" description="Polar residues" evidence="4">
    <location>
        <begin position="45"/>
        <end position="67"/>
    </location>
</feature>
<feature type="repeat" description="ANK" evidence="3">
    <location>
        <begin position="646"/>
        <end position="671"/>
    </location>
</feature>
<feature type="repeat" description="ANK" evidence="3">
    <location>
        <begin position="254"/>
        <end position="286"/>
    </location>
</feature>
<dbReference type="PANTHER" id="PTHR24198:SF165">
    <property type="entry name" value="ANKYRIN REPEAT-CONTAINING PROTEIN-RELATED"/>
    <property type="match status" value="1"/>
</dbReference>
<reference evidence="5 6" key="1">
    <citation type="journal article" date="2018" name="Nat. Ecol. Evol.">
        <title>Genomic signatures of mitonuclear coevolution across populations of Tigriopus californicus.</title>
        <authorList>
            <person name="Barreto F.S."/>
            <person name="Watson E.T."/>
            <person name="Lima T.G."/>
            <person name="Willett C.S."/>
            <person name="Edmands S."/>
            <person name="Li W."/>
            <person name="Burton R.S."/>
        </authorList>
    </citation>
    <scope>NUCLEOTIDE SEQUENCE [LARGE SCALE GENOMIC DNA]</scope>
    <source>
        <strain evidence="5 6">San Diego</strain>
    </source>
</reference>
<feature type="repeat" description="ANK" evidence="3">
    <location>
        <begin position="150"/>
        <end position="182"/>
    </location>
</feature>
<keyword evidence="1" id="KW-0677">Repeat</keyword>
<feature type="region of interest" description="Disordered" evidence="4">
    <location>
        <begin position="34"/>
        <end position="77"/>
    </location>
</feature>
<dbReference type="Pfam" id="PF00023">
    <property type="entry name" value="Ank"/>
    <property type="match status" value="1"/>
</dbReference>
<evidence type="ECO:0000256" key="2">
    <source>
        <dbReference type="ARBA" id="ARBA00023043"/>
    </source>
</evidence>
<feature type="repeat" description="ANK" evidence="3">
    <location>
        <begin position="470"/>
        <end position="502"/>
    </location>
</feature>
<evidence type="ECO:0000256" key="3">
    <source>
        <dbReference type="PROSITE-ProRule" id="PRU00023"/>
    </source>
</evidence>
<dbReference type="InterPro" id="IPR036770">
    <property type="entry name" value="Ankyrin_rpt-contain_sf"/>
</dbReference>
<feature type="region of interest" description="Disordered" evidence="4">
    <location>
        <begin position="981"/>
        <end position="1003"/>
    </location>
</feature>
<dbReference type="AlphaFoldDB" id="A0A553PKI9"/>
<evidence type="ECO:0000256" key="1">
    <source>
        <dbReference type="ARBA" id="ARBA00022737"/>
    </source>
</evidence>
<dbReference type="Gene3D" id="1.25.40.20">
    <property type="entry name" value="Ankyrin repeat-containing domain"/>
    <property type="match status" value="5"/>
</dbReference>
<dbReference type="STRING" id="6832.A0A553PKI9"/>
<keyword evidence="6" id="KW-1185">Reference proteome</keyword>
<protein>
    <submittedName>
        <fullName evidence="5">Uncharacterized protein</fullName>
    </submittedName>
</protein>
<dbReference type="PROSITE" id="PS50096">
    <property type="entry name" value="IQ"/>
    <property type="match status" value="1"/>
</dbReference>
<evidence type="ECO:0000256" key="4">
    <source>
        <dbReference type="SAM" id="MobiDB-lite"/>
    </source>
</evidence>
<feature type="repeat" description="ANK" evidence="3">
    <location>
        <begin position="503"/>
        <end position="527"/>
    </location>
</feature>
<feature type="compositionally biased region" description="Polar residues" evidence="4">
    <location>
        <begin position="837"/>
        <end position="854"/>
    </location>
</feature>
<name>A0A553PKI9_TIGCA</name>
<dbReference type="Proteomes" id="UP000318571">
    <property type="component" value="Chromosome 11"/>
</dbReference>
<proteinExistence type="predicted"/>
<dbReference type="SMART" id="SM00248">
    <property type="entry name" value="ANK"/>
    <property type="match status" value="15"/>
</dbReference>
<feature type="region of interest" description="Disordered" evidence="4">
    <location>
        <begin position="811"/>
        <end position="854"/>
    </location>
</feature>
<dbReference type="InterPro" id="IPR002110">
    <property type="entry name" value="Ankyrin_rpt"/>
</dbReference>